<dbReference type="Proteomes" id="UP000736672">
    <property type="component" value="Unassembled WGS sequence"/>
</dbReference>
<evidence type="ECO:0000313" key="3">
    <source>
        <dbReference type="EMBL" id="KAH7258546.1"/>
    </source>
</evidence>
<feature type="region of interest" description="Disordered" evidence="1">
    <location>
        <begin position="383"/>
        <end position="421"/>
    </location>
</feature>
<evidence type="ECO:0000259" key="2">
    <source>
        <dbReference type="PROSITE" id="PS50006"/>
    </source>
</evidence>
<feature type="compositionally biased region" description="Pro residues" evidence="1">
    <location>
        <begin position="384"/>
        <end position="400"/>
    </location>
</feature>
<sequence length="572" mass="62920">MDSLASSPRKGSSAEPTLPVMKPITLAGSKRPAPTLLPPFEPLSSSPNLPRPVKRQNIGPVSGRPSSRAHLKYPTPVPTSSTGILSSSPPQRSSAGTERAPLSAVPAVELSENGETLIMGRSSNSSHFQLSANRLVSRVHVKARFIAAPSPLEPSKIEIICNGWNGLKLHCQSRTWELYKGDSFTSETEGSEIMVDVQDARVLIQWPKRAIDNLSDTTWDDSPPQIRPNAILQSSPPRRTGRIASPESPTPVALSSSRRLQALLPGHRDHGIDIYEDDEPELPEPKREPEPEVEHMDVNVSMNTEVTASFSSVQSVEQHSDAEDQDPDEENDPIVHSFGPFGADISCRLASISTKSPKIFKGAKRASNPLHSAIAADLFAPRQIPAPPRSPRKQPQPQPESPLSSPPRVSTPTPEPTKMSYESNPIVANHVINQLAYSRLSSTPLSTIMQHLPTEEKKGLDKSDLRDVIESTPCIGIIKRQGKDAAGKPLESEYYYVPEQDDDEQRRAAVVDGLRKPSLRACRKQHKVCFPLHDLPMWLRGLHYITAILLEASQDPLNNFLLHVHTRFQHGR</sequence>
<feature type="region of interest" description="Disordered" evidence="1">
    <location>
        <begin position="215"/>
        <end position="255"/>
    </location>
</feature>
<proteinExistence type="predicted"/>
<organism evidence="3 4">
    <name type="scientific">Fusarium solani</name>
    <name type="common">Filamentous fungus</name>
    <dbReference type="NCBI Taxonomy" id="169388"/>
    <lineage>
        <taxon>Eukaryota</taxon>
        <taxon>Fungi</taxon>
        <taxon>Dikarya</taxon>
        <taxon>Ascomycota</taxon>
        <taxon>Pezizomycotina</taxon>
        <taxon>Sordariomycetes</taxon>
        <taxon>Hypocreomycetidae</taxon>
        <taxon>Hypocreales</taxon>
        <taxon>Nectriaceae</taxon>
        <taxon>Fusarium</taxon>
        <taxon>Fusarium solani species complex</taxon>
    </lineage>
</organism>
<feature type="domain" description="FHA" evidence="2">
    <location>
        <begin position="117"/>
        <end position="170"/>
    </location>
</feature>
<reference evidence="3" key="1">
    <citation type="journal article" date="2021" name="Nat. Commun.">
        <title>Genetic determinants of endophytism in the Arabidopsis root mycobiome.</title>
        <authorList>
            <person name="Mesny F."/>
            <person name="Miyauchi S."/>
            <person name="Thiergart T."/>
            <person name="Pickel B."/>
            <person name="Atanasova L."/>
            <person name="Karlsson M."/>
            <person name="Huettel B."/>
            <person name="Barry K.W."/>
            <person name="Haridas S."/>
            <person name="Chen C."/>
            <person name="Bauer D."/>
            <person name="Andreopoulos W."/>
            <person name="Pangilinan J."/>
            <person name="LaButti K."/>
            <person name="Riley R."/>
            <person name="Lipzen A."/>
            <person name="Clum A."/>
            <person name="Drula E."/>
            <person name="Henrissat B."/>
            <person name="Kohler A."/>
            <person name="Grigoriev I.V."/>
            <person name="Martin F.M."/>
            <person name="Hacquard S."/>
        </authorList>
    </citation>
    <scope>NUCLEOTIDE SEQUENCE</scope>
    <source>
        <strain evidence="3">FSSC 5 MPI-SDFR-AT-0091</strain>
    </source>
</reference>
<dbReference type="InterPro" id="IPR000253">
    <property type="entry name" value="FHA_dom"/>
</dbReference>
<feature type="compositionally biased region" description="Acidic residues" evidence="1">
    <location>
        <begin position="323"/>
        <end position="332"/>
    </location>
</feature>
<feature type="region of interest" description="Disordered" evidence="1">
    <location>
        <begin position="267"/>
        <end position="292"/>
    </location>
</feature>
<protein>
    <recommendedName>
        <fullName evidence="2">FHA domain-containing protein</fullName>
    </recommendedName>
</protein>
<evidence type="ECO:0000313" key="4">
    <source>
        <dbReference type="Proteomes" id="UP000736672"/>
    </source>
</evidence>
<dbReference type="EMBL" id="JAGTJS010000009">
    <property type="protein sequence ID" value="KAH7258546.1"/>
    <property type="molecule type" value="Genomic_DNA"/>
</dbReference>
<dbReference type="AlphaFoldDB" id="A0A9P9HJS7"/>
<accession>A0A9P9HJS7</accession>
<dbReference type="PROSITE" id="PS50006">
    <property type="entry name" value="FHA_DOMAIN"/>
    <property type="match status" value="1"/>
</dbReference>
<dbReference type="OrthoDB" id="5348546at2759"/>
<feature type="compositionally biased region" description="Polar residues" evidence="1">
    <location>
        <begin position="1"/>
        <end position="10"/>
    </location>
</feature>
<name>A0A9P9HJS7_FUSSL</name>
<keyword evidence="4" id="KW-1185">Reference proteome</keyword>
<gene>
    <name evidence="3" type="ORF">B0J15DRAFT_494002</name>
</gene>
<feature type="region of interest" description="Disordered" evidence="1">
    <location>
        <begin position="1"/>
        <end position="104"/>
    </location>
</feature>
<feature type="region of interest" description="Disordered" evidence="1">
    <location>
        <begin position="309"/>
        <end position="339"/>
    </location>
</feature>
<comment type="caution">
    <text evidence="3">The sequence shown here is derived from an EMBL/GenBank/DDBJ whole genome shotgun (WGS) entry which is preliminary data.</text>
</comment>
<feature type="compositionally biased region" description="Polar residues" evidence="1">
    <location>
        <begin position="78"/>
        <end position="96"/>
    </location>
</feature>
<evidence type="ECO:0000256" key="1">
    <source>
        <dbReference type="SAM" id="MobiDB-lite"/>
    </source>
</evidence>
<feature type="compositionally biased region" description="Basic and acidic residues" evidence="1">
    <location>
        <begin position="283"/>
        <end position="292"/>
    </location>
</feature>